<comment type="caution">
    <text evidence="1">The sequence shown here is derived from an EMBL/GenBank/DDBJ whole genome shotgun (WGS) entry which is preliminary data.</text>
</comment>
<dbReference type="Gene3D" id="3.10.450.50">
    <property type="match status" value="1"/>
</dbReference>
<reference evidence="1 2" key="1">
    <citation type="journal article" date="2022" name="Cell">
        <title>Repeat-based holocentromeres influence genome architecture and karyotype evolution.</title>
        <authorList>
            <person name="Hofstatter P.G."/>
            <person name="Thangavel G."/>
            <person name="Lux T."/>
            <person name="Neumann P."/>
            <person name="Vondrak T."/>
            <person name="Novak P."/>
            <person name="Zhang M."/>
            <person name="Costa L."/>
            <person name="Castellani M."/>
            <person name="Scott A."/>
            <person name="Toegelov H."/>
            <person name="Fuchs J."/>
            <person name="Mata-Sucre Y."/>
            <person name="Dias Y."/>
            <person name="Vanzela A.L.L."/>
            <person name="Huettel B."/>
            <person name="Almeida C.C.S."/>
            <person name="Simkova H."/>
            <person name="Souza G."/>
            <person name="Pedrosa-Harand A."/>
            <person name="Macas J."/>
            <person name="Mayer K.F.X."/>
            <person name="Houben A."/>
            <person name="Marques A."/>
        </authorList>
    </citation>
    <scope>NUCLEOTIDE SEQUENCE [LARGE SCALE GENOMIC DNA]</scope>
    <source>
        <strain evidence="1">RhyTen1mFocal</strain>
    </source>
</reference>
<organism evidence="1 2">
    <name type="scientific">Rhynchospora tenuis</name>
    <dbReference type="NCBI Taxonomy" id="198213"/>
    <lineage>
        <taxon>Eukaryota</taxon>
        <taxon>Viridiplantae</taxon>
        <taxon>Streptophyta</taxon>
        <taxon>Embryophyta</taxon>
        <taxon>Tracheophyta</taxon>
        <taxon>Spermatophyta</taxon>
        <taxon>Magnoliopsida</taxon>
        <taxon>Liliopsida</taxon>
        <taxon>Poales</taxon>
        <taxon>Cyperaceae</taxon>
        <taxon>Cyperoideae</taxon>
        <taxon>Rhynchosporeae</taxon>
        <taxon>Rhynchospora</taxon>
    </lineage>
</organism>
<proteinExistence type="predicted"/>
<evidence type="ECO:0008006" key="3">
    <source>
        <dbReference type="Google" id="ProtNLM"/>
    </source>
</evidence>
<dbReference type="PANTHER" id="PTHR31723">
    <property type="entry name" value="PATHOGENESIS-RELATED FAMILY PROTEIN"/>
    <property type="match status" value="1"/>
</dbReference>
<evidence type="ECO:0000313" key="1">
    <source>
        <dbReference type="EMBL" id="KAJ3703966.1"/>
    </source>
</evidence>
<dbReference type="AlphaFoldDB" id="A0AAD5ZTX6"/>
<sequence length="175" mass="19554">MEVSHKTRLEDFKSINPEKFTFSVNGRKPCSAKETLEIGSYNVLLGSSLPDDMLAYKTSDETFESSHDVFRSAFPRGFAWEVMAVYSGPPVITFKFRHWGYMEGPFKGHAPTGEVVEMFGVAIVKVDEKLRAEDIEIYYDPGELLAGLIKDPKVDATETTSTLTHNSLGCPVLKH</sequence>
<protein>
    <recommendedName>
        <fullName evidence="3">Pathogen-related protein</fullName>
    </recommendedName>
</protein>
<dbReference type="InterPro" id="IPR032710">
    <property type="entry name" value="NTF2-like_dom_sf"/>
</dbReference>
<keyword evidence="2" id="KW-1185">Reference proteome</keyword>
<dbReference type="SUPFAM" id="SSF54427">
    <property type="entry name" value="NTF2-like"/>
    <property type="match status" value="1"/>
</dbReference>
<evidence type="ECO:0000313" key="2">
    <source>
        <dbReference type="Proteomes" id="UP001210211"/>
    </source>
</evidence>
<gene>
    <name evidence="1" type="ORF">LUZ61_007671</name>
</gene>
<accession>A0AAD5ZTX6</accession>
<dbReference type="Proteomes" id="UP001210211">
    <property type="component" value="Unassembled WGS sequence"/>
</dbReference>
<dbReference type="EMBL" id="JAMRDG010000001">
    <property type="protein sequence ID" value="KAJ3703966.1"/>
    <property type="molecule type" value="Genomic_DNA"/>
</dbReference>
<dbReference type="PANTHER" id="PTHR31723:SF4">
    <property type="entry name" value="PATHOGENESIS-RELATED FAMILY PROTEIN"/>
    <property type="match status" value="1"/>
</dbReference>
<dbReference type="InterPro" id="IPR053218">
    <property type="entry name" value="Pathogen-related_defense"/>
</dbReference>
<name>A0AAD5ZTX6_9POAL</name>